<reference evidence="1 2" key="1">
    <citation type="submission" date="2020-08" db="EMBL/GenBank/DDBJ databases">
        <title>A Genomic Blueprint of the Chicken Gut Microbiome.</title>
        <authorList>
            <person name="Gilroy R."/>
            <person name="Ravi A."/>
            <person name="Getino M."/>
            <person name="Pursley I."/>
            <person name="Horton D.L."/>
            <person name="Alikhan N.-F."/>
            <person name="Baker D."/>
            <person name="Gharbi K."/>
            <person name="Hall N."/>
            <person name="Watson M."/>
            <person name="Adriaenssens E.M."/>
            <person name="Foster-Nyarko E."/>
            <person name="Jarju S."/>
            <person name="Secka A."/>
            <person name="Antonio M."/>
            <person name="Oren A."/>
            <person name="Chaudhuri R."/>
            <person name="La Ragione R.M."/>
            <person name="Hildebrand F."/>
            <person name="Pallen M.J."/>
        </authorList>
    </citation>
    <scope>NUCLEOTIDE SEQUENCE [LARGE SCALE GENOMIC DNA]</scope>
    <source>
        <strain evidence="1 2">A46</strain>
    </source>
</reference>
<evidence type="ECO:0000313" key="1">
    <source>
        <dbReference type="EMBL" id="MBD8038164.1"/>
    </source>
</evidence>
<protein>
    <submittedName>
        <fullName evidence="1">Protein phosphatase 2C domain-containing protein</fullName>
    </submittedName>
</protein>
<dbReference type="InterPro" id="IPR036457">
    <property type="entry name" value="PPM-type-like_dom_sf"/>
</dbReference>
<organism evidence="1 2">
    <name type="scientific">Solibacillus faecavium</name>
    <dbReference type="NCBI Taxonomy" id="2762221"/>
    <lineage>
        <taxon>Bacteria</taxon>
        <taxon>Bacillati</taxon>
        <taxon>Bacillota</taxon>
        <taxon>Bacilli</taxon>
        <taxon>Bacillales</taxon>
        <taxon>Caryophanaceae</taxon>
        <taxon>Solibacillus</taxon>
    </lineage>
</organism>
<gene>
    <name evidence="1" type="ORF">H9635_15525</name>
</gene>
<dbReference type="RefSeq" id="WP_191701227.1">
    <property type="nucleotide sequence ID" value="NZ_JACSPZ010000009.1"/>
</dbReference>
<dbReference type="SUPFAM" id="SSF81606">
    <property type="entry name" value="PP2C-like"/>
    <property type="match status" value="1"/>
</dbReference>
<keyword evidence="2" id="KW-1185">Reference proteome</keyword>
<accession>A0ABR8Y1U7</accession>
<proteinExistence type="predicted"/>
<dbReference type="Gene3D" id="3.60.40.10">
    <property type="entry name" value="PPM-type phosphatase domain"/>
    <property type="match status" value="1"/>
</dbReference>
<comment type="caution">
    <text evidence="1">The sequence shown here is derived from an EMBL/GenBank/DDBJ whole genome shotgun (WGS) entry which is preliminary data.</text>
</comment>
<dbReference type="Proteomes" id="UP000619101">
    <property type="component" value="Unassembled WGS sequence"/>
</dbReference>
<name>A0ABR8Y1U7_9BACL</name>
<dbReference type="EMBL" id="JACSPZ010000009">
    <property type="protein sequence ID" value="MBD8038164.1"/>
    <property type="molecule type" value="Genomic_DNA"/>
</dbReference>
<sequence>MYKFSWVGSENHFVDILHIEQVNNLTIGRFGGNSSAGQYKNEDGCIVWSDEEQDWEFVVLLDAHNSAESAELVINTITEEEQNLTTIFNMPLRDSFNQMDKYIVHIFQNPLFLASCREIQGETACLIVLRKDKYVWWFSVGDCILHLFHPELAKMDQYLLNQRNFYEWIGQVNTFELDVPCYSTGRRELRKGKNHLFLTTDGLTECPDGNFHNATEIMKVFDNAKSHQDSVQNLLKEIEKKGVRDSTTIISWIVNVERNASEPSDL</sequence>
<evidence type="ECO:0000313" key="2">
    <source>
        <dbReference type="Proteomes" id="UP000619101"/>
    </source>
</evidence>